<dbReference type="AlphaFoldDB" id="A0A6N2MZ86"/>
<organism evidence="1">
    <name type="scientific">Salix viminalis</name>
    <name type="common">Common osier</name>
    <name type="synonym">Basket willow</name>
    <dbReference type="NCBI Taxonomy" id="40686"/>
    <lineage>
        <taxon>Eukaryota</taxon>
        <taxon>Viridiplantae</taxon>
        <taxon>Streptophyta</taxon>
        <taxon>Embryophyta</taxon>
        <taxon>Tracheophyta</taxon>
        <taxon>Spermatophyta</taxon>
        <taxon>Magnoliopsida</taxon>
        <taxon>eudicotyledons</taxon>
        <taxon>Gunneridae</taxon>
        <taxon>Pentapetalae</taxon>
        <taxon>rosids</taxon>
        <taxon>fabids</taxon>
        <taxon>Malpighiales</taxon>
        <taxon>Salicaceae</taxon>
        <taxon>Saliceae</taxon>
        <taxon>Salix</taxon>
    </lineage>
</organism>
<reference evidence="1" key="1">
    <citation type="submission" date="2019-03" db="EMBL/GenBank/DDBJ databases">
        <authorList>
            <person name="Mank J."/>
            <person name="Almeida P."/>
        </authorList>
    </citation>
    <scope>NUCLEOTIDE SEQUENCE</scope>
    <source>
        <strain evidence="1">78183</strain>
    </source>
</reference>
<name>A0A6N2MZ86_SALVM</name>
<proteinExistence type="predicted"/>
<evidence type="ECO:0000313" key="1">
    <source>
        <dbReference type="EMBL" id="VFU59656.1"/>
    </source>
</evidence>
<gene>
    <name evidence="1" type="ORF">SVIM_LOCUS439672</name>
</gene>
<sequence length="75" mass="8892">MSWGEQLAFMENPELLSNWWKFSSSRLVLRICISKCKTGLAKNTMLRPKKEYCGWKISSFSYNYTNPFEIESCWP</sequence>
<dbReference type="EMBL" id="CAADRP010002040">
    <property type="protein sequence ID" value="VFU59656.1"/>
    <property type="molecule type" value="Genomic_DNA"/>
</dbReference>
<accession>A0A6N2MZ86</accession>
<protein>
    <submittedName>
        <fullName evidence="1">Uncharacterized protein</fullName>
    </submittedName>
</protein>